<evidence type="ECO:0000313" key="5">
    <source>
        <dbReference type="Proteomes" id="UP000279275"/>
    </source>
</evidence>
<protein>
    <submittedName>
        <fullName evidence="4">GGDEF domain-containing protein</fullName>
    </submittedName>
</protein>
<dbReference type="PROSITE" id="PS50887">
    <property type="entry name" value="GGDEF"/>
    <property type="match status" value="1"/>
</dbReference>
<accession>A0A3M2L7J4</accession>
<gene>
    <name evidence="4" type="ORF">EBN03_10880</name>
</gene>
<name>A0A3M2L7J4_9NOCA</name>
<comment type="caution">
    <text evidence="4">The sequence shown here is derived from an EMBL/GenBank/DDBJ whole genome shotgun (WGS) entry which is preliminary data.</text>
</comment>
<dbReference type="GO" id="GO:0043709">
    <property type="term" value="P:cell adhesion involved in single-species biofilm formation"/>
    <property type="evidence" value="ECO:0007669"/>
    <property type="project" value="TreeGrafter"/>
</dbReference>
<feature type="transmembrane region" description="Helical" evidence="2">
    <location>
        <begin position="179"/>
        <end position="197"/>
    </location>
</feature>
<dbReference type="AlphaFoldDB" id="A0A3M2L7J4"/>
<dbReference type="GO" id="GO:1902201">
    <property type="term" value="P:negative regulation of bacterial-type flagellum-dependent cell motility"/>
    <property type="evidence" value="ECO:0007669"/>
    <property type="project" value="TreeGrafter"/>
</dbReference>
<dbReference type="GO" id="GO:0052621">
    <property type="term" value="F:diguanylate cyclase activity"/>
    <property type="evidence" value="ECO:0007669"/>
    <property type="project" value="TreeGrafter"/>
</dbReference>
<feature type="region of interest" description="Disordered" evidence="1">
    <location>
        <begin position="1"/>
        <end position="27"/>
    </location>
</feature>
<dbReference type="InterPro" id="IPR000160">
    <property type="entry name" value="GGDEF_dom"/>
</dbReference>
<dbReference type="NCBIfam" id="TIGR00254">
    <property type="entry name" value="GGDEF"/>
    <property type="match status" value="1"/>
</dbReference>
<dbReference type="SUPFAM" id="SSF55073">
    <property type="entry name" value="Nucleotide cyclase"/>
    <property type="match status" value="1"/>
</dbReference>
<feature type="transmembrane region" description="Helical" evidence="2">
    <location>
        <begin position="204"/>
        <end position="223"/>
    </location>
</feature>
<keyword evidence="2" id="KW-0472">Membrane</keyword>
<evidence type="ECO:0000259" key="3">
    <source>
        <dbReference type="PROSITE" id="PS50887"/>
    </source>
</evidence>
<evidence type="ECO:0000256" key="1">
    <source>
        <dbReference type="SAM" id="MobiDB-lite"/>
    </source>
</evidence>
<organism evidence="4 5">
    <name type="scientific">Nocardia stercoris</name>
    <dbReference type="NCBI Taxonomy" id="2483361"/>
    <lineage>
        <taxon>Bacteria</taxon>
        <taxon>Bacillati</taxon>
        <taxon>Actinomycetota</taxon>
        <taxon>Actinomycetes</taxon>
        <taxon>Mycobacteriales</taxon>
        <taxon>Nocardiaceae</taxon>
        <taxon>Nocardia</taxon>
    </lineage>
</organism>
<dbReference type="Pfam" id="PF00990">
    <property type="entry name" value="GGDEF"/>
    <property type="match status" value="1"/>
</dbReference>
<dbReference type="SMART" id="SM00267">
    <property type="entry name" value="GGDEF"/>
    <property type="match status" value="1"/>
</dbReference>
<dbReference type="Gene3D" id="3.30.70.270">
    <property type="match status" value="1"/>
</dbReference>
<dbReference type="InterPro" id="IPR029787">
    <property type="entry name" value="Nucleotide_cyclase"/>
</dbReference>
<dbReference type="PANTHER" id="PTHR45138:SF9">
    <property type="entry name" value="DIGUANYLATE CYCLASE DGCM-RELATED"/>
    <property type="match status" value="1"/>
</dbReference>
<dbReference type="InterPro" id="IPR050469">
    <property type="entry name" value="Diguanylate_Cyclase"/>
</dbReference>
<dbReference type="GO" id="GO:0005886">
    <property type="term" value="C:plasma membrane"/>
    <property type="evidence" value="ECO:0007669"/>
    <property type="project" value="TreeGrafter"/>
</dbReference>
<feature type="transmembrane region" description="Helical" evidence="2">
    <location>
        <begin position="130"/>
        <end position="151"/>
    </location>
</feature>
<feature type="domain" description="GGDEF" evidence="3">
    <location>
        <begin position="290"/>
        <end position="415"/>
    </location>
</feature>
<dbReference type="InterPro" id="IPR043128">
    <property type="entry name" value="Rev_trsase/Diguanyl_cyclase"/>
</dbReference>
<keyword evidence="2" id="KW-0812">Transmembrane</keyword>
<feature type="transmembrane region" description="Helical" evidence="2">
    <location>
        <begin position="235"/>
        <end position="258"/>
    </location>
</feature>
<feature type="transmembrane region" description="Helical" evidence="2">
    <location>
        <begin position="95"/>
        <end position="118"/>
    </location>
</feature>
<dbReference type="CDD" id="cd01949">
    <property type="entry name" value="GGDEF"/>
    <property type="match status" value="1"/>
</dbReference>
<evidence type="ECO:0000256" key="2">
    <source>
        <dbReference type="SAM" id="Phobius"/>
    </source>
</evidence>
<dbReference type="Proteomes" id="UP000279275">
    <property type="component" value="Unassembled WGS sequence"/>
</dbReference>
<proteinExistence type="predicted"/>
<reference evidence="4 5" key="1">
    <citation type="submission" date="2018-10" db="EMBL/GenBank/DDBJ databases">
        <title>Isolation from cow dung.</title>
        <authorList>
            <person name="Ling L."/>
        </authorList>
    </citation>
    <scope>NUCLEOTIDE SEQUENCE [LARGE SCALE GENOMIC DNA]</scope>
    <source>
        <strain evidence="4 5">NEAU-LL90</strain>
    </source>
</reference>
<keyword evidence="2" id="KW-1133">Transmembrane helix</keyword>
<dbReference type="PANTHER" id="PTHR45138">
    <property type="entry name" value="REGULATORY COMPONENTS OF SENSORY TRANSDUCTION SYSTEM"/>
    <property type="match status" value="1"/>
</dbReference>
<dbReference type="EMBL" id="RFFH01000003">
    <property type="protein sequence ID" value="RMI33599.1"/>
    <property type="molecule type" value="Genomic_DNA"/>
</dbReference>
<evidence type="ECO:0000313" key="4">
    <source>
        <dbReference type="EMBL" id="RMI33599.1"/>
    </source>
</evidence>
<sequence>MPGEMVHSEPIAESPGLEQDRRSGGAIRDSAIRTRSTGRCVPFRYRNSVLIRSGLERRCRPMIGSEESGWRTMAAWWRDRPEYGWLIRTLEAHGALFVMKVAVALVGAIYAAVITTDLTSTAGPVGAGRLVAIFDIVFCSAFAVYWCSAPWPGEKTSLTLMACTDVAITANCLVESDRLFGALGLMRLVVTGGYLAIFHGPRILAVHSVWSVLSILALTWLTVHNGEIDGQASVSIVLTMVSVTVFVLPGMHFCYWVLRRDALTDPLTGLLNRRGLDYYVSTWFEPGVHESIALMTVDLDRFKQVNDTFGHRVGDQVLVRTAVCLLAERPPASIVARSGGEEFVVLVPLDAGAAMSEAERLCRAIEAAIEPVTASIGVAVTVDDVHPDPEQLLRSSDSAMYRAKQLGGNTVVFAA</sequence>
<keyword evidence="5" id="KW-1185">Reference proteome</keyword>